<feature type="compositionally biased region" description="Acidic residues" evidence="1">
    <location>
        <begin position="30"/>
        <end position="61"/>
    </location>
</feature>
<evidence type="ECO:0000313" key="2">
    <source>
        <dbReference type="EMBL" id="CEJ92719.1"/>
    </source>
</evidence>
<feature type="compositionally biased region" description="Basic and acidic residues" evidence="1">
    <location>
        <begin position="234"/>
        <end position="246"/>
    </location>
</feature>
<dbReference type="HOGENOM" id="CLU_018058_0_0_1"/>
<feature type="compositionally biased region" description="Basic and acidic residues" evidence="1">
    <location>
        <begin position="155"/>
        <end position="164"/>
    </location>
</feature>
<feature type="compositionally biased region" description="Acidic residues" evidence="1">
    <location>
        <begin position="165"/>
        <end position="178"/>
    </location>
</feature>
<feature type="region of interest" description="Disordered" evidence="1">
    <location>
        <begin position="275"/>
        <end position="310"/>
    </location>
</feature>
<feature type="region of interest" description="Disordered" evidence="1">
    <location>
        <begin position="412"/>
        <end position="477"/>
    </location>
</feature>
<evidence type="ECO:0000313" key="3">
    <source>
        <dbReference type="Proteomes" id="UP000039046"/>
    </source>
</evidence>
<protein>
    <submittedName>
        <fullName evidence="2">Uncharacterized protein</fullName>
    </submittedName>
</protein>
<name>A0A0A1TD85_9HYPO</name>
<reference evidence="2 3" key="1">
    <citation type="journal article" date="2015" name="Genome Announc.">
        <title>Draft Genome Sequence and Gene Annotation of the Entomopathogenic Fungus Verticillium hemipterigenum.</title>
        <authorList>
            <person name="Horn F."/>
            <person name="Habel A."/>
            <person name="Scharf D.H."/>
            <person name="Dworschak J."/>
            <person name="Brakhage A.A."/>
            <person name="Guthke R."/>
            <person name="Hertweck C."/>
            <person name="Linde J."/>
        </authorList>
    </citation>
    <scope>NUCLEOTIDE SEQUENCE [LARGE SCALE GENOMIC DNA]</scope>
</reference>
<keyword evidence="3" id="KW-1185">Reference proteome</keyword>
<dbReference type="EMBL" id="CDHN01000005">
    <property type="protein sequence ID" value="CEJ92719.1"/>
    <property type="molecule type" value="Genomic_DNA"/>
</dbReference>
<sequence>MSRNIRRNYKTSAAKSRRRGSDTTATSIDLSDDEGYSAVEDISDSEDDDEEDVNAVEEENLIIEAIQLPSSPRPPFSFEQVADADVPVVYQGLDDDDDDDDEEEEEEEEDNDDDEDDEDDEDADDHASWGGIVSEVEESQASDFYQDATAFSSDVAERHVRFDVPDSDSDSTDTDDDHADLFPDIFVSQTALDPAFRREIEDDPDDSSGSGSFWDYTNYNQNHDDDDDDDDAEEIIRQLSEEDTPKASRIGQQVDIPEDILIPAFAAAQELDGYETDGDTTEEDTPEPPVRRRTRRLSLAKSEATDSEDDASIKLERGQPRIGRFNLDRSEKKPIAVLNPLTRKMMIFTPHRRRQLDLSPEQFNFSTWNLEETASPLLSNSANMMLSAMFSSNTFGDFVNAQTMGPAEAFFPFPSETGAVDGSSSPHSAEDDEDEVEKNLDISDFITWDDDGSSGDEEDPNTWPPSSTPVRPTTGSSEMEVLGHLNSETVGAFRRNQINQQLILSNQATQDSLAFSGPYNYTTIKGLKSDRFDTAGIPLTPIRRQRRQDARSPLETVSAKRKASTEASNRHKKQRSISDVNLLRI</sequence>
<feature type="compositionally biased region" description="Acidic residues" evidence="1">
    <location>
        <begin position="224"/>
        <end position="233"/>
    </location>
</feature>
<feature type="compositionally biased region" description="Acidic residues" evidence="1">
    <location>
        <begin position="275"/>
        <end position="286"/>
    </location>
</feature>
<dbReference type="Proteomes" id="UP000039046">
    <property type="component" value="Unassembled WGS sequence"/>
</dbReference>
<feature type="region of interest" description="Disordered" evidence="1">
    <location>
        <begin position="1"/>
        <end position="255"/>
    </location>
</feature>
<feature type="compositionally biased region" description="Acidic residues" evidence="1">
    <location>
        <begin position="93"/>
        <end position="124"/>
    </location>
</feature>
<gene>
    <name evidence="2" type="ORF">VHEMI08353</name>
</gene>
<dbReference type="OrthoDB" id="5399183at2759"/>
<dbReference type="AlphaFoldDB" id="A0A0A1TD85"/>
<proteinExistence type="predicted"/>
<evidence type="ECO:0000256" key="1">
    <source>
        <dbReference type="SAM" id="MobiDB-lite"/>
    </source>
</evidence>
<accession>A0A0A1TD85</accession>
<dbReference type="STRING" id="1531966.A0A0A1TD85"/>
<feature type="compositionally biased region" description="Polar residues" evidence="1">
    <location>
        <begin position="468"/>
        <end position="477"/>
    </location>
</feature>
<organism evidence="2 3">
    <name type="scientific">[Torrubiella] hemipterigena</name>
    <dbReference type="NCBI Taxonomy" id="1531966"/>
    <lineage>
        <taxon>Eukaryota</taxon>
        <taxon>Fungi</taxon>
        <taxon>Dikarya</taxon>
        <taxon>Ascomycota</taxon>
        <taxon>Pezizomycotina</taxon>
        <taxon>Sordariomycetes</taxon>
        <taxon>Hypocreomycetidae</taxon>
        <taxon>Hypocreales</taxon>
        <taxon>Clavicipitaceae</taxon>
        <taxon>Clavicipitaceae incertae sedis</taxon>
        <taxon>'Torrubiella' clade</taxon>
    </lineage>
</organism>
<feature type="region of interest" description="Disordered" evidence="1">
    <location>
        <begin position="545"/>
        <end position="585"/>
    </location>
</feature>
<feature type="compositionally biased region" description="Acidic residues" evidence="1">
    <location>
        <begin position="447"/>
        <end position="460"/>
    </location>
</feature>